<dbReference type="GO" id="GO:0015171">
    <property type="term" value="F:amino acid transmembrane transporter activity"/>
    <property type="evidence" value="ECO:0007669"/>
    <property type="project" value="TreeGrafter"/>
</dbReference>
<dbReference type="RefSeq" id="WP_111256441.1">
    <property type="nucleotide sequence ID" value="NZ_POTW01000053.1"/>
</dbReference>
<evidence type="ECO:0000256" key="2">
    <source>
        <dbReference type="ARBA" id="ARBA00022475"/>
    </source>
</evidence>
<sequence length="214" mass="20787">MTAAIVAGLLAGYGIAIPVGAVGAYLVALTARTSLSVGAGAALGIAAVDGGYAIAAVLGGAALAGAIEPYAVPLRWASAVVLLTMAVIGAVAAIRRHRAGTSGADDPDDGRADRVTPARAFVTFAGITAINPMTVVYFAALVIGSGAQLAAGLEGVVFVAAAFAASASWQLLLAGGGALLGRFVTGPRGRLATAFVSSAVIVVLAVRMLVTSGG</sequence>
<evidence type="ECO:0000256" key="3">
    <source>
        <dbReference type="ARBA" id="ARBA00022692"/>
    </source>
</evidence>
<feature type="transmembrane region" description="Helical" evidence="6">
    <location>
        <begin position="191"/>
        <end position="210"/>
    </location>
</feature>
<dbReference type="Proteomes" id="UP000248764">
    <property type="component" value="Unassembled WGS sequence"/>
</dbReference>
<comment type="subcellular location">
    <subcellularLocation>
        <location evidence="1">Cell membrane</location>
        <topology evidence="1">Multi-pass membrane protein</topology>
    </subcellularLocation>
</comment>
<feature type="transmembrane region" description="Helical" evidence="6">
    <location>
        <begin position="155"/>
        <end position="179"/>
    </location>
</feature>
<reference evidence="7 8" key="1">
    <citation type="submission" date="2018-01" db="EMBL/GenBank/DDBJ databases">
        <title>Draft genome sequence of Jiangella sp. GTF31.</title>
        <authorList>
            <person name="Sahin N."/>
            <person name="Ay H."/>
            <person name="Saygin H."/>
        </authorList>
    </citation>
    <scope>NUCLEOTIDE SEQUENCE [LARGE SCALE GENOMIC DNA]</scope>
    <source>
        <strain evidence="7 8">GTF31</strain>
    </source>
</reference>
<dbReference type="AlphaFoldDB" id="A0A2W2BN82"/>
<accession>A0A2W2BN82</accession>
<evidence type="ECO:0000313" key="7">
    <source>
        <dbReference type="EMBL" id="PZF81678.1"/>
    </source>
</evidence>
<dbReference type="GO" id="GO:0005886">
    <property type="term" value="C:plasma membrane"/>
    <property type="evidence" value="ECO:0007669"/>
    <property type="project" value="UniProtKB-SubCell"/>
</dbReference>
<evidence type="ECO:0000256" key="4">
    <source>
        <dbReference type="ARBA" id="ARBA00022989"/>
    </source>
</evidence>
<dbReference type="EMBL" id="POTW01000053">
    <property type="protein sequence ID" value="PZF81678.1"/>
    <property type="molecule type" value="Genomic_DNA"/>
</dbReference>
<keyword evidence="2" id="KW-1003">Cell membrane</keyword>
<evidence type="ECO:0000256" key="6">
    <source>
        <dbReference type="SAM" id="Phobius"/>
    </source>
</evidence>
<dbReference type="InterPro" id="IPR001123">
    <property type="entry name" value="LeuE-type"/>
</dbReference>
<evidence type="ECO:0000313" key="8">
    <source>
        <dbReference type="Proteomes" id="UP000248764"/>
    </source>
</evidence>
<keyword evidence="4 6" id="KW-1133">Transmembrane helix</keyword>
<comment type="caution">
    <text evidence="7">The sequence shown here is derived from an EMBL/GenBank/DDBJ whole genome shotgun (WGS) entry which is preliminary data.</text>
</comment>
<organism evidence="7 8">
    <name type="scientific">Jiangella anatolica</name>
    <dbReference type="NCBI Taxonomy" id="2670374"/>
    <lineage>
        <taxon>Bacteria</taxon>
        <taxon>Bacillati</taxon>
        <taxon>Actinomycetota</taxon>
        <taxon>Actinomycetes</taxon>
        <taxon>Jiangellales</taxon>
        <taxon>Jiangellaceae</taxon>
        <taxon>Jiangella</taxon>
    </lineage>
</organism>
<protein>
    <submittedName>
        <fullName evidence="7">Lysine transporter LysE</fullName>
    </submittedName>
</protein>
<keyword evidence="5 6" id="KW-0472">Membrane</keyword>
<evidence type="ECO:0000256" key="1">
    <source>
        <dbReference type="ARBA" id="ARBA00004651"/>
    </source>
</evidence>
<dbReference type="PANTHER" id="PTHR30086:SF20">
    <property type="entry name" value="ARGININE EXPORTER PROTEIN ARGO-RELATED"/>
    <property type="match status" value="1"/>
</dbReference>
<dbReference type="PANTHER" id="PTHR30086">
    <property type="entry name" value="ARGININE EXPORTER PROTEIN ARGO"/>
    <property type="match status" value="1"/>
</dbReference>
<dbReference type="Pfam" id="PF01810">
    <property type="entry name" value="LysE"/>
    <property type="match status" value="1"/>
</dbReference>
<gene>
    <name evidence="7" type="ORF">C1I92_20155</name>
</gene>
<evidence type="ECO:0000256" key="5">
    <source>
        <dbReference type="ARBA" id="ARBA00023136"/>
    </source>
</evidence>
<feature type="transmembrane region" description="Helical" evidence="6">
    <location>
        <begin position="121"/>
        <end position="143"/>
    </location>
</feature>
<feature type="transmembrane region" description="Helical" evidence="6">
    <location>
        <begin position="6"/>
        <end position="29"/>
    </location>
</feature>
<proteinExistence type="predicted"/>
<keyword evidence="3 6" id="KW-0812">Transmembrane</keyword>
<feature type="transmembrane region" description="Helical" evidence="6">
    <location>
        <begin position="76"/>
        <end position="94"/>
    </location>
</feature>
<keyword evidence="8" id="KW-1185">Reference proteome</keyword>
<name>A0A2W2BN82_9ACTN</name>
<feature type="transmembrane region" description="Helical" evidence="6">
    <location>
        <begin position="41"/>
        <end position="64"/>
    </location>
</feature>